<keyword evidence="1" id="KW-0479">Metal-binding</keyword>
<name>A0A2K8U4E0_9GAMM</name>
<dbReference type="GO" id="GO:0046872">
    <property type="term" value="F:metal ion binding"/>
    <property type="evidence" value="ECO:0007669"/>
    <property type="project" value="UniProtKB-KW"/>
</dbReference>
<reference evidence="3 4" key="1">
    <citation type="submission" date="2017-03" db="EMBL/GenBank/DDBJ databases">
        <title>Complete genome sequence of Candidatus 'Thiodictyon syntrophicum' sp. nov. strain Cad16T, a photolithoautotroph purple sulfur bacterium isolated from an alpine meromictic lake.</title>
        <authorList>
            <person name="Luedin S.M."/>
            <person name="Pothier J.F."/>
            <person name="Danza F."/>
            <person name="Storelli N."/>
            <person name="Wittwer M."/>
            <person name="Tonolla M."/>
        </authorList>
    </citation>
    <scope>NUCLEOTIDE SEQUENCE [LARGE SCALE GENOMIC DNA]</scope>
    <source>
        <strain evidence="3 4">Cad16T</strain>
    </source>
</reference>
<keyword evidence="4" id="KW-1185">Reference proteome</keyword>
<accession>A0A2K8U4E0</accession>
<dbReference type="KEGG" id="tsy:THSYN_04360"/>
<dbReference type="AlphaFoldDB" id="A0A2K8U4E0"/>
<feature type="region of interest" description="Disordered" evidence="2">
    <location>
        <begin position="1"/>
        <end position="26"/>
    </location>
</feature>
<feature type="compositionally biased region" description="Gly residues" evidence="2">
    <location>
        <begin position="1"/>
        <end position="17"/>
    </location>
</feature>
<proteinExistence type="predicted"/>
<dbReference type="RefSeq" id="WP_335582490.1">
    <property type="nucleotide sequence ID" value="NZ_CP020370.1"/>
</dbReference>
<evidence type="ECO:0000256" key="2">
    <source>
        <dbReference type="SAM" id="MobiDB-lite"/>
    </source>
</evidence>
<dbReference type="InterPro" id="IPR015813">
    <property type="entry name" value="Pyrv/PenolPyrv_kinase-like_dom"/>
</dbReference>
<dbReference type="SUPFAM" id="SSF51621">
    <property type="entry name" value="Phosphoenolpyruvate/pyruvate domain"/>
    <property type="match status" value="1"/>
</dbReference>
<sequence length="92" mass="9613">MGGSESGNRGGDSGTGVGFTRDPGTGENVLYVKKDNPFAVLDEKGPGKLMELAVKWGRSVKSDLLVGVCGEHGDHPAAIAFCDMIRLDDMSS</sequence>
<evidence type="ECO:0000256" key="1">
    <source>
        <dbReference type="ARBA" id="ARBA00022723"/>
    </source>
</evidence>
<dbReference type="Gene3D" id="3.20.20.60">
    <property type="entry name" value="Phosphoenolpyruvate-binding domains"/>
    <property type="match status" value="1"/>
</dbReference>
<protein>
    <submittedName>
        <fullName evidence="3">Uncharacterized protein</fullName>
    </submittedName>
</protein>
<dbReference type="PANTHER" id="PTHR22931">
    <property type="entry name" value="PHOSPHOENOLPYRUVATE DIKINASE-RELATED"/>
    <property type="match status" value="1"/>
</dbReference>
<dbReference type="Proteomes" id="UP000232638">
    <property type="component" value="Chromosome"/>
</dbReference>
<dbReference type="InterPro" id="IPR040442">
    <property type="entry name" value="Pyrv_kinase-like_dom_sf"/>
</dbReference>
<organism evidence="3 4">
    <name type="scientific">Candidatus Thiodictyon syntrophicum</name>
    <dbReference type="NCBI Taxonomy" id="1166950"/>
    <lineage>
        <taxon>Bacteria</taxon>
        <taxon>Pseudomonadati</taxon>
        <taxon>Pseudomonadota</taxon>
        <taxon>Gammaproteobacteria</taxon>
        <taxon>Chromatiales</taxon>
        <taxon>Chromatiaceae</taxon>
        <taxon>Thiodictyon</taxon>
    </lineage>
</organism>
<evidence type="ECO:0000313" key="3">
    <source>
        <dbReference type="EMBL" id="AUB80269.1"/>
    </source>
</evidence>
<dbReference type="EMBL" id="CP020370">
    <property type="protein sequence ID" value="AUB80269.1"/>
    <property type="molecule type" value="Genomic_DNA"/>
</dbReference>
<dbReference type="InterPro" id="IPR010121">
    <property type="entry name" value="Pyruvate_phosphate_dikinase"/>
</dbReference>
<dbReference type="GO" id="GO:0050242">
    <property type="term" value="F:pyruvate, phosphate dikinase activity"/>
    <property type="evidence" value="ECO:0007669"/>
    <property type="project" value="InterPro"/>
</dbReference>
<dbReference type="PANTHER" id="PTHR22931:SF9">
    <property type="entry name" value="PYRUVATE, PHOSPHATE DIKINASE 1, CHLOROPLASTIC"/>
    <property type="match status" value="1"/>
</dbReference>
<gene>
    <name evidence="3" type="ORF">THSYN_04360</name>
</gene>
<evidence type="ECO:0000313" key="4">
    <source>
        <dbReference type="Proteomes" id="UP000232638"/>
    </source>
</evidence>